<keyword evidence="3" id="KW-1185">Reference proteome</keyword>
<comment type="caution">
    <text evidence="2">The sequence shown here is derived from an EMBL/GenBank/DDBJ whole genome shotgun (WGS) entry which is preliminary data.</text>
</comment>
<proteinExistence type="predicted"/>
<gene>
    <name evidence="2" type="ORF">BACCIP111883_02521</name>
</gene>
<name>A0ABN8A9C7_9BACI</name>
<sequence length="109" mass="11618">MPTVVNLYCMKVNSISGNGSVTIGEATHNSPTSNNKSQGINSSYGDTSPTEAMMENVFIDPDVNDQSEIASQAALRTEPDFWDSGNRIPVSSTDSMPIPIPINSSPEPN</sequence>
<feature type="region of interest" description="Disordered" evidence="1">
    <location>
        <begin position="23"/>
        <end position="50"/>
    </location>
</feature>
<dbReference type="Pfam" id="PF10676">
    <property type="entry name" value="gerPA"/>
    <property type="match status" value="1"/>
</dbReference>
<protein>
    <submittedName>
        <fullName evidence="2">Uncharacterized protein</fullName>
    </submittedName>
</protein>
<evidence type="ECO:0000313" key="2">
    <source>
        <dbReference type="EMBL" id="CAG9621748.1"/>
    </source>
</evidence>
<organism evidence="2 3">
    <name type="scientific">Sutcliffiella rhizosphaerae</name>
    <dbReference type="NCBI Taxonomy" id="2880967"/>
    <lineage>
        <taxon>Bacteria</taxon>
        <taxon>Bacillati</taxon>
        <taxon>Bacillota</taxon>
        <taxon>Bacilli</taxon>
        <taxon>Bacillales</taxon>
        <taxon>Bacillaceae</taxon>
        <taxon>Sutcliffiella</taxon>
    </lineage>
</organism>
<evidence type="ECO:0000313" key="3">
    <source>
        <dbReference type="Proteomes" id="UP000789833"/>
    </source>
</evidence>
<dbReference type="InterPro" id="IPR019618">
    <property type="entry name" value="Spore_germination_GerPA"/>
</dbReference>
<evidence type="ECO:0000256" key="1">
    <source>
        <dbReference type="SAM" id="MobiDB-lite"/>
    </source>
</evidence>
<dbReference type="EMBL" id="CAKJTJ010000013">
    <property type="protein sequence ID" value="CAG9621748.1"/>
    <property type="molecule type" value="Genomic_DNA"/>
</dbReference>
<dbReference type="Proteomes" id="UP000789833">
    <property type="component" value="Unassembled WGS sequence"/>
</dbReference>
<reference evidence="2 3" key="1">
    <citation type="submission" date="2021-10" db="EMBL/GenBank/DDBJ databases">
        <authorList>
            <person name="Criscuolo A."/>
        </authorList>
    </citation>
    <scope>NUCLEOTIDE SEQUENCE [LARGE SCALE GENOMIC DNA]</scope>
    <source>
        <strain evidence="3">CIP 111883</strain>
    </source>
</reference>
<accession>A0ABN8A9C7</accession>
<feature type="region of interest" description="Disordered" evidence="1">
    <location>
        <begin position="78"/>
        <end position="109"/>
    </location>
</feature>